<evidence type="ECO:0000313" key="3">
    <source>
        <dbReference type="EMBL" id="HJB38992.1"/>
    </source>
</evidence>
<reference evidence="3" key="2">
    <citation type="submission" date="2021-04" db="EMBL/GenBank/DDBJ databases">
        <authorList>
            <person name="Gilroy R."/>
        </authorList>
    </citation>
    <scope>NUCLEOTIDE SEQUENCE</scope>
    <source>
        <strain evidence="3">ChiBcec8-14828</strain>
    </source>
</reference>
<reference evidence="3" key="1">
    <citation type="journal article" date="2021" name="PeerJ">
        <title>Extensive microbial diversity within the chicken gut microbiome revealed by metagenomics and culture.</title>
        <authorList>
            <person name="Gilroy R."/>
            <person name="Ravi A."/>
            <person name="Getino M."/>
            <person name="Pursley I."/>
            <person name="Horton D.L."/>
            <person name="Alikhan N.F."/>
            <person name="Baker D."/>
            <person name="Gharbi K."/>
            <person name="Hall N."/>
            <person name="Watson M."/>
            <person name="Adriaenssens E.M."/>
            <person name="Foster-Nyarko E."/>
            <person name="Jarju S."/>
            <person name="Secka A."/>
            <person name="Antonio M."/>
            <person name="Oren A."/>
            <person name="Chaudhuri R.R."/>
            <person name="La Ragione R."/>
            <person name="Hildebrand F."/>
            <person name="Pallen M.J."/>
        </authorList>
    </citation>
    <scope>NUCLEOTIDE SEQUENCE</scope>
    <source>
        <strain evidence="3">ChiBcec8-14828</strain>
    </source>
</reference>
<accession>A0A9D2M0M5</accession>
<evidence type="ECO:0008006" key="5">
    <source>
        <dbReference type="Google" id="ProtNLM"/>
    </source>
</evidence>
<comment type="caution">
    <text evidence="3">The sequence shown here is derived from an EMBL/GenBank/DDBJ whole genome shotgun (WGS) entry which is preliminary data.</text>
</comment>
<keyword evidence="2" id="KW-0472">Membrane</keyword>
<evidence type="ECO:0000313" key="4">
    <source>
        <dbReference type="Proteomes" id="UP000824209"/>
    </source>
</evidence>
<feature type="compositionally biased region" description="Low complexity" evidence="1">
    <location>
        <begin position="473"/>
        <end position="491"/>
    </location>
</feature>
<keyword evidence="2" id="KW-1133">Transmembrane helix</keyword>
<feature type="transmembrane region" description="Helical" evidence="2">
    <location>
        <begin position="507"/>
        <end position="527"/>
    </location>
</feature>
<feature type="non-terminal residue" evidence="3">
    <location>
        <position position="1"/>
    </location>
</feature>
<dbReference type="InterPro" id="IPR032675">
    <property type="entry name" value="LRR_dom_sf"/>
</dbReference>
<sequence length="535" mass="56348">LTTLDVSNNTALKSLNVYRNPLTSLDVSANTALTSLDVRNNPLAALQLGSNPSDSFGIDSPTRLSTTAKTGTPIDLKTYAPFFDASKVSNVQGGTIDTNGVLTGWTSGSPVTYTYDAGFEQVLNVSIVIVDEDLKGLSLVANPFSKTYNGKAVTEQELIAGAKATYEGKEVSGKWSVENLPEMKDVGTYRPVLTFTPDSAEYVGGTIETSVQINPASFSARVGLSNYNINTGDALPTVSLQYSGAVNGEVLESTVEPVFTGMPEQSTAGTYTIVLSNAKEVLESLKAQPTAKNYTIQLWDKASLFISRYIQLPNAPTSPVEGTTGRLLMEKTFTNVPESLKAVGLDSVEKVTDKLLASVTGATKDNTVMYDVHYSISADGQTWNALTPEQFPKEGLTITLPYPEGVDTKANDFTAMHMFTQDVNGFKTGDVEVIKAVKTDAGLQMTVKGFSPIAITWAKAGTTPPIDGGNGGNVVTPPTGGNGTTTQPTTPNPGTGAIAQTGDNSAVAVWGIVMALCATAAAGLMIMKSKGKKKQ</sequence>
<dbReference type="AlphaFoldDB" id="A0A9D2M0M5"/>
<name>A0A9D2M0M5_9FIRM</name>
<dbReference type="EMBL" id="DWYA01000013">
    <property type="protein sequence ID" value="HJB38992.1"/>
    <property type="molecule type" value="Genomic_DNA"/>
</dbReference>
<keyword evidence="2" id="KW-0812">Transmembrane</keyword>
<evidence type="ECO:0000256" key="1">
    <source>
        <dbReference type="SAM" id="MobiDB-lite"/>
    </source>
</evidence>
<dbReference type="Proteomes" id="UP000824209">
    <property type="component" value="Unassembled WGS sequence"/>
</dbReference>
<dbReference type="Gene3D" id="3.80.10.10">
    <property type="entry name" value="Ribonuclease Inhibitor"/>
    <property type="match status" value="1"/>
</dbReference>
<gene>
    <name evidence="3" type="ORF">H9943_01195</name>
</gene>
<feature type="region of interest" description="Disordered" evidence="1">
    <location>
        <begin position="464"/>
        <end position="491"/>
    </location>
</feature>
<protein>
    <recommendedName>
        <fullName evidence="5">LPXTG cell wall anchor domain-containing protein</fullName>
    </recommendedName>
</protein>
<evidence type="ECO:0000256" key="2">
    <source>
        <dbReference type="SAM" id="Phobius"/>
    </source>
</evidence>
<organism evidence="3 4">
    <name type="scientific">Candidatus Ruthenibacterium avium</name>
    <dbReference type="NCBI Taxonomy" id="2838751"/>
    <lineage>
        <taxon>Bacteria</taxon>
        <taxon>Bacillati</taxon>
        <taxon>Bacillota</taxon>
        <taxon>Clostridia</taxon>
        <taxon>Eubacteriales</taxon>
        <taxon>Oscillospiraceae</taxon>
        <taxon>Ruthenibacterium</taxon>
    </lineage>
</organism>
<proteinExistence type="predicted"/>